<dbReference type="Pfam" id="PF00106">
    <property type="entry name" value="adh_short"/>
    <property type="match status" value="1"/>
</dbReference>
<protein>
    <submittedName>
        <fullName evidence="3">Uncharacterized protein</fullName>
    </submittedName>
</protein>
<dbReference type="Gene3D" id="3.40.50.720">
    <property type="entry name" value="NAD(P)-binding Rossmann-like Domain"/>
    <property type="match status" value="1"/>
</dbReference>
<dbReference type="InterPro" id="IPR020904">
    <property type="entry name" value="Sc_DH/Rdtase_CS"/>
</dbReference>
<dbReference type="PANTHER" id="PTHR43313:SF1">
    <property type="entry name" value="3BETA-HYDROXYSTEROID DEHYDROGENASE DHS-16"/>
    <property type="match status" value="1"/>
</dbReference>
<evidence type="ECO:0000313" key="4">
    <source>
        <dbReference type="Proteomes" id="UP000594262"/>
    </source>
</evidence>
<dbReference type="GeneID" id="136824187"/>
<dbReference type="AlphaFoldDB" id="A0A7M6DLY4"/>
<name>A0A7M6DLY4_9CNID</name>
<accession>A0A7M6DLY4</accession>
<dbReference type="GO" id="GO:0008202">
    <property type="term" value="P:steroid metabolic process"/>
    <property type="evidence" value="ECO:0007669"/>
    <property type="project" value="TreeGrafter"/>
</dbReference>
<organism evidence="3 4">
    <name type="scientific">Clytia hemisphaerica</name>
    <dbReference type="NCBI Taxonomy" id="252671"/>
    <lineage>
        <taxon>Eukaryota</taxon>
        <taxon>Metazoa</taxon>
        <taxon>Cnidaria</taxon>
        <taxon>Hydrozoa</taxon>
        <taxon>Hydroidolina</taxon>
        <taxon>Leptothecata</taxon>
        <taxon>Obeliida</taxon>
        <taxon>Clytiidae</taxon>
        <taxon>Clytia</taxon>
    </lineage>
</organism>
<dbReference type="Proteomes" id="UP000594262">
    <property type="component" value="Unplaced"/>
</dbReference>
<evidence type="ECO:0000256" key="1">
    <source>
        <dbReference type="ARBA" id="ARBA00023002"/>
    </source>
</evidence>
<dbReference type="RefSeq" id="XP_066936465.1">
    <property type="nucleotide sequence ID" value="XM_067080364.1"/>
</dbReference>
<keyword evidence="1" id="KW-0560">Oxidoreductase</keyword>
<dbReference type="PRINTS" id="PR00080">
    <property type="entry name" value="SDRFAMILY"/>
</dbReference>
<evidence type="ECO:0000313" key="3">
    <source>
        <dbReference type="EnsemblMetazoa" id="CLYHEMP015485.2"/>
    </source>
</evidence>
<dbReference type="GO" id="GO:0016491">
    <property type="term" value="F:oxidoreductase activity"/>
    <property type="evidence" value="ECO:0007669"/>
    <property type="project" value="UniProtKB-KW"/>
</dbReference>
<keyword evidence="4" id="KW-1185">Reference proteome</keyword>
<dbReference type="SUPFAM" id="SSF51735">
    <property type="entry name" value="NAD(P)-binding Rossmann-fold domains"/>
    <property type="match status" value="1"/>
</dbReference>
<dbReference type="OrthoDB" id="6022368at2759"/>
<sequence>MHFVDFLEDYRLVAIFTVICTAIIWHNLKLLANVLGNSHYGKTKYVLVTGCDSGFGLAIALDLVESKCEVFAGCLTQEGVDRLEKNKDFDGFAFLMDVTKNEDVENARKFIEEKTGNDGLYAVVNNAGIQRLGRISWQSMEDLEKVMDVNFWGMARTTKAMLPLLTKTKGRIVNMSSSAGTLPFSYAGCYTISKHAIEAFSYCLMEEVVHEGISVHIIRPTGQKTNIINPEIQRKQWEDDFNKQSDDIKQRYGPNLTKYLNNLVKKINLVPEGTAQVVSKVNHAIMSSNPHITYTVGPYSWIYKILACLPVSYYQSFAYSIFPQLEPIVDRFGRR</sequence>
<comment type="similarity">
    <text evidence="2">Belongs to the short-chain dehydrogenases/reductases (SDR) family.</text>
</comment>
<dbReference type="PANTHER" id="PTHR43313">
    <property type="entry name" value="SHORT-CHAIN DEHYDROGENASE/REDUCTASE FAMILY 9C"/>
    <property type="match status" value="1"/>
</dbReference>
<reference evidence="3" key="1">
    <citation type="submission" date="2021-01" db="UniProtKB">
        <authorList>
            <consortium name="EnsemblMetazoa"/>
        </authorList>
    </citation>
    <scope>IDENTIFICATION</scope>
</reference>
<dbReference type="EnsemblMetazoa" id="CLYHEMT015485.2">
    <property type="protein sequence ID" value="CLYHEMP015485.2"/>
    <property type="gene ID" value="CLYHEMG015485"/>
</dbReference>
<dbReference type="InterPro" id="IPR036291">
    <property type="entry name" value="NAD(P)-bd_dom_sf"/>
</dbReference>
<dbReference type="PROSITE" id="PS00061">
    <property type="entry name" value="ADH_SHORT"/>
    <property type="match status" value="1"/>
</dbReference>
<dbReference type="InterPro" id="IPR002347">
    <property type="entry name" value="SDR_fam"/>
</dbReference>
<dbReference type="PRINTS" id="PR00081">
    <property type="entry name" value="GDHRDH"/>
</dbReference>
<evidence type="ECO:0000256" key="2">
    <source>
        <dbReference type="RuleBase" id="RU000363"/>
    </source>
</evidence>
<proteinExistence type="inferred from homology"/>